<dbReference type="AlphaFoldDB" id="A0A345UPK8"/>
<dbReference type="Gene3D" id="3.40.50.1000">
    <property type="entry name" value="HAD superfamily/HAD-like"/>
    <property type="match status" value="1"/>
</dbReference>
<proteinExistence type="predicted"/>
<organism evidence="1 2">
    <name type="scientific">Cyclonatronum proteinivorum</name>
    <dbReference type="NCBI Taxonomy" id="1457365"/>
    <lineage>
        <taxon>Bacteria</taxon>
        <taxon>Pseudomonadati</taxon>
        <taxon>Balneolota</taxon>
        <taxon>Balneolia</taxon>
        <taxon>Balneolales</taxon>
        <taxon>Cyclonatronaceae</taxon>
        <taxon>Cyclonatronum</taxon>
    </lineage>
</organism>
<keyword evidence="2" id="KW-1185">Reference proteome</keyword>
<evidence type="ECO:0000313" key="1">
    <source>
        <dbReference type="EMBL" id="AXJ02410.1"/>
    </source>
</evidence>
<sequence length="305" mass="34906">MTTAFTLRQKLLRRILELSAAMEPEPTYTPPVLRKLPGIKAVAFDFYGTMFMSGTGDTIIDDPKNEEAVAFEAAFETMFPDLAEQPEANEGVQVYKQVIHDHKAAMKAEGVDYPEVQITEVWRDVISRLRGSGTDGLPENPDQELLEELTIEFEMRNNPTWPMPDLRSTLEALEGKSLKLGILSNSQFYTPMIYEAHIETEPDQAYFDINLCIWSYEERLCKPSLDFHKRLKTAFDAHYGIKPEEVLFVGNDMLKDIYPAHHFGFKTALFAGDQRSLKWRKDDARVSDITPDLTITRLYQLVQCL</sequence>
<dbReference type="OrthoDB" id="9794086at2"/>
<dbReference type="SUPFAM" id="SSF56784">
    <property type="entry name" value="HAD-like"/>
    <property type="match status" value="1"/>
</dbReference>
<dbReference type="RefSeq" id="WP_114985500.1">
    <property type="nucleotide sequence ID" value="NZ_CP027806.1"/>
</dbReference>
<dbReference type="InterPro" id="IPR023214">
    <property type="entry name" value="HAD_sf"/>
</dbReference>
<keyword evidence="1" id="KW-0378">Hydrolase</keyword>
<gene>
    <name evidence="1" type="ORF">CYPRO_3176</name>
</gene>
<dbReference type="EMBL" id="CP027806">
    <property type="protein sequence ID" value="AXJ02410.1"/>
    <property type="molecule type" value="Genomic_DNA"/>
</dbReference>
<reference evidence="1 2" key="1">
    <citation type="submission" date="2018-03" db="EMBL/GenBank/DDBJ databases">
        <title>Phenotypic and genomic properties of Cyclonatronum proteinivorum gen. nov., sp. nov., a haloalkaliphilic bacteroidete from soda lakes possessing Na+-translocating rhodopsin.</title>
        <authorList>
            <person name="Toshchakov S.V."/>
            <person name="Korzhenkov A."/>
            <person name="Samarov N.I."/>
            <person name="Kublanov I.V."/>
            <person name="Muntyan M.S."/>
            <person name="Sorokin D.Y."/>
        </authorList>
    </citation>
    <scope>NUCLEOTIDE SEQUENCE [LARGE SCALE GENOMIC DNA]</scope>
    <source>
        <strain evidence="1 2">Omega</strain>
    </source>
</reference>
<dbReference type="Proteomes" id="UP000254808">
    <property type="component" value="Chromosome"/>
</dbReference>
<dbReference type="Pfam" id="PF00702">
    <property type="entry name" value="Hydrolase"/>
    <property type="match status" value="1"/>
</dbReference>
<dbReference type="GO" id="GO:0016787">
    <property type="term" value="F:hydrolase activity"/>
    <property type="evidence" value="ECO:0007669"/>
    <property type="project" value="UniProtKB-KW"/>
</dbReference>
<evidence type="ECO:0000313" key="2">
    <source>
        <dbReference type="Proteomes" id="UP000254808"/>
    </source>
</evidence>
<name>A0A345UPK8_9BACT</name>
<protein>
    <submittedName>
        <fullName evidence="1">Putative hydrolase of the HAD superfamily</fullName>
    </submittedName>
</protein>
<dbReference type="KEGG" id="cprv:CYPRO_3176"/>
<dbReference type="InterPro" id="IPR051828">
    <property type="entry name" value="HAD-like_hydrolase_domain"/>
</dbReference>
<accession>A0A345UPK8</accession>
<dbReference type="PANTHER" id="PTHR46191">
    <property type="match status" value="1"/>
</dbReference>
<dbReference type="InterPro" id="IPR036412">
    <property type="entry name" value="HAD-like_sf"/>
</dbReference>
<dbReference type="PANTHER" id="PTHR46191:SF2">
    <property type="entry name" value="HALOACID DEHALOGENASE-LIKE HYDROLASE DOMAIN-CONTAINING PROTEIN 3"/>
    <property type="match status" value="1"/>
</dbReference>